<evidence type="ECO:0000313" key="2">
    <source>
        <dbReference type="EMBL" id="CAB4585716.1"/>
    </source>
</evidence>
<dbReference type="EMBL" id="CAESAL010000028">
    <property type="protein sequence ID" value="CAB4340798.1"/>
    <property type="molecule type" value="Genomic_DNA"/>
</dbReference>
<dbReference type="InterPro" id="IPR027417">
    <property type="entry name" value="P-loop_NTPase"/>
</dbReference>
<dbReference type="EMBL" id="CAEZXY010000032">
    <property type="protein sequence ID" value="CAB4707319.1"/>
    <property type="molecule type" value="Genomic_DNA"/>
</dbReference>
<evidence type="ECO:0000313" key="8">
    <source>
        <dbReference type="EMBL" id="CAB4992834.1"/>
    </source>
</evidence>
<evidence type="ECO:0000313" key="5">
    <source>
        <dbReference type="EMBL" id="CAB4798333.1"/>
    </source>
</evidence>
<dbReference type="EMBL" id="CAEZVC010000157">
    <property type="protein sequence ID" value="CAB4635749.1"/>
    <property type="molecule type" value="Genomic_DNA"/>
</dbReference>
<sequence>MSETQERRFFVHIGMPKTGSTSIQIYFDQHRDELTRRDIASVPKGMLRMSEVLANELRRLDGRGFDQSVFPETWALEDLLPKWAGHRDCLYSSEMLWSAGPKAVDVLVDLATENDSSVELLAFFRSLDSWMWSWWAQETKAGWIDWCDFLELVIGERRGYLSEVFGSWVRADAEVTIRVRAFEGPDLIQRFAKEVGIEDLEISTSFRSLNVSEPRLEVVRRAALVKMIWNEVVNQMVFKSFPLDYAAGSRLVLETTEGRQVGYESAQEHLRVFPNPETDPTFGRDSLPLLADFVEGWCSDAREFLGHHRAWFDAESIDYLEGMMAQSLTIGQKLRSMSDPELVDRFPQRGFADRLPTSAHEVALARGISAAVVSALGYVDQMRSSSALES</sequence>
<gene>
    <name evidence="2" type="ORF">UFOPK1762_00976</name>
    <name evidence="3" type="ORF">UFOPK1906_01762</name>
    <name evidence="4" type="ORF">UFOPK2624_00887</name>
    <name evidence="5" type="ORF">UFOPK2969_01323</name>
    <name evidence="6" type="ORF">UFOPK3010_01503</name>
    <name evidence="1" type="ORF">UFOPK3331_00964</name>
    <name evidence="7" type="ORF">UFOPK3785_00980</name>
    <name evidence="8" type="ORF">UFOPK3927_01404</name>
</gene>
<dbReference type="EMBL" id="CAFBOK010000181">
    <property type="protein sequence ID" value="CAB4992834.1"/>
    <property type="molecule type" value="Genomic_DNA"/>
</dbReference>
<organism evidence="8">
    <name type="scientific">freshwater metagenome</name>
    <dbReference type="NCBI Taxonomy" id="449393"/>
    <lineage>
        <taxon>unclassified sequences</taxon>
        <taxon>metagenomes</taxon>
        <taxon>ecological metagenomes</taxon>
    </lineage>
</organism>
<dbReference type="SUPFAM" id="SSF52540">
    <property type="entry name" value="P-loop containing nucleoside triphosphate hydrolases"/>
    <property type="match status" value="1"/>
</dbReference>
<protein>
    <submittedName>
        <fullName evidence="8">Unannotated protein</fullName>
    </submittedName>
</protein>
<dbReference type="EMBL" id="CAFAAM010000258">
    <property type="protein sequence ID" value="CAB4816739.1"/>
    <property type="molecule type" value="Genomic_DNA"/>
</dbReference>
<dbReference type="EMBL" id="CAEZTY010000031">
    <property type="protein sequence ID" value="CAB4585716.1"/>
    <property type="molecule type" value="Genomic_DNA"/>
</dbReference>
<proteinExistence type="predicted"/>
<evidence type="ECO:0000313" key="1">
    <source>
        <dbReference type="EMBL" id="CAB4340798.1"/>
    </source>
</evidence>
<dbReference type="EMBL" id="CAFAAD010000108">
    <property type="protein sequence ID" value="CAB4798333.1"/>
    <property type="molecule type" value="Genomic_DNA"/>
</dbReference>
<name>A0A6J7NS72_9ZZZZ</name>
<evidence type="ECO:0000313" key="4">
    <source>
        <dbReference type="EMBL" id="CAB4707319.1"/>
    </source>
</evidence>
<accession>A0A6J7NS72</accession>
<evidence type="ECO:0000313" key="3">
    <source>
        <dbReference type="EMBL" id="CAB4635749.1"/>
    </source>
</evidence>
<evidence type="ECO:0000313" key="6">
    <source>
        <dbReference type="EMBL" id="CAB4816739.1"/>
    </source>
</evidence>
<reference evidence="8" key="1">
    <citation type="submission" date="2020-05" db="EMBL/GenBank/DDBJ databases">
        <authorList>
            <person name="Chiriac C."/>
            <person name="Salcher M."/>
            <person name="Ghai R."/>
            <person name="Kavagutti S V."/>
        </authorList>
    </citation>
    <scope>NUCLEOTIDE SEQUENCE</scope>
</reference>
<dbReference type="EMBL" id="CAFBNJ010000043">
    <property type="protein sequence ID" value="CAB4953398.1"/>
    <property type="molecule type" value="Genomic_DNA"/>
</dbReference>
<dbReference type="AlphaFoldDB" id="A0A6J7NS72"/>
<evidence type="ECO:0000313" key="7">
    <source>
        <dbReference type="EMBL" id="CAB4953398.1"/>
    </source>
</evidence>